<dbReference type="EMBL" id="SAEB01000001">
    <property type="protein sequence ID" value="RVD89098.1"/>
    <property type="molecule type" value="Genomic_DNA"/>
</dbReference>
<dbReference type="RefSeq" id="XP_067494642.1">
    <property type="nucleotide sequence ID" value="XM_067629771.1"/>
</dbReference>
<feature type="transmembrane region" description="Helical" evidence="1">
    <location>
        <begin position="255"/>
        <end position="278"/>
    </location>
</feature>
<feature type="transmembrane region" description="Helical" evidence="1">
    <location>
        <begin position="290"/>
        <end position="318"/>
    </location>
</feature>
<keyword evidence="3" id="KW-1185">Reference proteome</keyword>
<dbReference type="AlphaFoldDB" id="A0A437ADA2"/>
<keyword evidence="1" id="KW-0812">Transmembrane</keyword>
<evidence type="ECO:0000256" key="1">
    <source>
        <dbReference type="SAM" id="Phobius"/>
    </source>
</evidence>
<name>A0A437ADA2_ARTFL</name>
<keyword evidence="1" id="KW-1133">Transmembrane helix</keyword>
<feature type="transmembrane region" description="Helical" evidence="1">
    <location>
        <begin position="351"/>
        <end position="371"/>
    </location>
</feature>
<dbReference type="Proteomes" id="UP000283090">
    <property type="component" value="Unassembled WGS sequence"/>
</dbReference>
<reference evidence="2 3" key="1">
    <citation type="submission" date="2019-01" db="EMBL/GenBank/DDBJ databases">
        <title>Intercellular communication is required for trap formation in the nematode-trapping fungus Duddingtonia flagrans.</title>
        <authorList>
            <person name="Youssar L."/>
            <person name="Wernet V."/>
            <person name="Hensel N."/>
            <person name="Hildebrandt H.-G."/>
            <person name="Fischer R."/>
        </authorList>
    </citation>
    <scope>NUCLEOTIDE SEQUENCE [LARGE SCALE GENOMIC DNA]</scope>
    <source>
        <strain evidence="2 3">CBS H-5679</strain>
    </source>
</reference>
<comment type="caution">
    <text evidence="2">The sequence shown here is derived from an EMBL/GenBank/DDBJ whole genome shotgun (WGS) entry which is preliminary data.</text>
</comment>
<organism evidence="2 3">
    <name type="scientific">Arthrobotrys flagrans</name>
    <name type="common">Nematode-trapping fungus</name>
    <name type="synonym">Trichothecium flagrans</name>
    <dbReference type="NCBI Taxonomy" id="97331"/>
    <lineage>
        <taxon>Eukaryota</taxon>
        <taxon>Fungi</taxon>
        <taxon>Dikarya</taxon>
        <taxon>Ascomycota</taxon>
        <taxon>Pezizomycotina</taxon>
        <taxon>Orbiliomycetes</taxon>
        <taxon>Orbiliales</taxon>
        <taxon>Orbiliaceae</taxon>
        <taxon>Arthrobotrys</taxon>
    </lineage>
</organism>
<dbReference type="GeneID" id="93582430"/>
<protein>
    <recommendedName>
        <fullName evidence="4">BTB domain-containing protein</fullName>
    </recommendedName>
</protein>
<evidence type="ECO:0000313" key="2">
    <source>
        <dbReference type="EMBL" id="RVD89098.1"/>
    </source>
</evidence>
<proteinExistence type="predicted"/>
<accession>A0A437ADA2</accession>
<dbReference type="OrthoDB" id="5311518at2759"/>
<sequence length="443" mass="51050">MFCSIANFPLQFTNLLSHSTEVAKHGPPLRDQYTFFIGPDRTKFTIHTQLFNLYAPNFHEDTSSWPNLSPHATKIAFEFCTSRYLGYISKYDVETLRTCFDVYNCADAWGIQSLKIHVCQVICASNILAHVDDYGAFLAQLYQFYVQFSGKDQNAADALTKCLRTITKEHSLHAGARRGALRNQLQTPSTRDEEMQDILSTEFARLDKDCRCRFCKYQRAHYKGGRKGPFWAFRIAKADLFHDSKVIWTNGLTPIGHLFDCLFNTWIFAILGWLLLMLGTKTVVRESIRVAIAVLAYLLLLVVVQCALLLIVAVHFLFDQAKPLLRKPAQVVQWIAWKIAFPPTPRSMRKLLKILSTVFYCGCALLVWMSVKILIDYRRGNGPFDQLTKIIMLDNPELAWTKIYQYYMGWSDPGVTSSWVRQFEEYLEMIEKGQKLATVQRLR</sequence>
<evidence type="ECO:0008006" key="4">
    <source>
        <dbReference type="Google" id="ProtNLM"/>
    </source>
</evidence>
<keyword evidence="1" id="KW-0472">Membrane</keyword>
<gene>
    <name evidence="2" type="ORF">DFL_000119</name>
</gene>
<evidence type="ECO:0000313" key="3">
    <source>
        <dbReference type="Proteomes" id="UP000283090"/>
    </source>
</evidence>
<dbReference type="VEuPathDB" id="FungiDB:DFL_000119"/>